<dbReference type="EMBL" id="BMAW01067724">
    <property type="protein sequence ID" value="GFT61163.1"/>
    <property type="molecule type" value="Genomic_DNA"/>
</dbReference>
<keyword evidence="2" id="KW-1185">Reference proteome</keyword>
<accession>A0A8X6TYX9</accession>
<reference evidence="1" key="1">
    <citation type="submission" date="2020-08" db="EMBL/GenBank/DDBJ databases">
        <title>Multicomponent nature underlies the extraordinary mechanical properties of spider dragline silk.</title>
        <authorList>
            <person name="Kono N."/>
            <person name="Nakamura H."/>
            <person name="Mori M."/>
            <person name="Yoshida Y."/>
            <person name="Ohtoshi R."/>
            <person name="Malay A.D."/>
            <person name="Moran D.A.P."/>
            <person name="Tomita M."/>
            <person name="Numata K."/>
            <person name="Arakawa K."/>
        </authorList>
    </citation>
    <scope>NUCLEOTIDE SEQUENCE</scope>
</reference>
<organism evidence="1 2">
    <name type="scientific">Nephila pilipes</name>
    <name type="common">Giant wood spider</name>
    <name type="synonym">Nephila maculata</name>
    <dbReference type="NCBI Taxonomy" id="299642"/>
    <lineage>
        <taxon>Eukaryota</taxon>
        <taxon>Metazoa</taxon>
        <taxon>Ecdysozoa</taxon>
        <taxon>Arthropoda</taxon>
        <taxon>Chelicerata</taxon>
        <taxon>Arachnida</taxon>
        <taxon>Araneae</taxon>
        <taxon>Araneomorphae</taxon>
        <taxon>Entelegynae</taxon>
        <taxon>Araneoidea</taxon>
        <taxon>Nephilidae</taxon>
        <taxon>Nephila</taxon>
    </lineage>
</organism>
<proteinExistence type="predicted"/>
<evidence type="ECO:0000313" key="2">
    <source>
        <dbReference type="Proteomes" id="UP000887013"/>
    </source>
</evidence>
<comment type="caution">
    <text evidence="1">The sequence shown here is derived from an EMBL/GenBank/DDBJ whole genome shotgun (WGS) entry which is preliminary data.</text>
</comment>
<dbReference type="Proteomes" id="UP000887013">
    <property type="component" value="Unassembled WGS sequence"/>
</dbReference>
<name>A0A8X6TYX9_NEPPI</name>
<dbReference type="AlphaFoldDB" id="A0A8X6TYX9"/>
<gene>
    <name evidence="1" type="ORF">NPIL_597911</name>
</gene>
<protein>
    <submittedName>
        <fullName evidence="1">Uncharacterized protein</fullName>
    </submittedName>
</protein>
<evidence type="ECO:0000313" key="1">
    <source>
        <dbReference type="EMBL" id="GFT61163.1"/>
    </source>
</evidence>
<sequence length="163" mass="18313">MLICQADIELQPANPCNSDLSCECELVTEPLRKPISSSINGTSPDYGLHLPVWCSLYELRRPKASYIGHKKHFTTSEVTFIEKMPTAGTWHPLVLCGLENSEKIRNTMETVHSQAHHKDGEHKEAHVLADLPDQLLGAPRYLKNPSAKIAPPMTNFKDKYTNH</sequence>